<sequence>MLVFLDFEASSLGRNSYPIEVGWVFEDGRGEDHLIRPAPDWTDWDARAEAIHGIPRATLERDGTAHEAVAARMVAALEGHMLCASAPSWDGKWLSVLLRAAGLPRHALRLRDSDDIRRDAILAGFGTRIAPDARIAAAEALADRVKRAAGPPAHRARADAEAERTLWLAMRAAAEADPPG</sequence>
<dbReference type="Proteomes" id="UP001056937">
    <property type="component" value="Chromosome 2"/>
</dbReference>
<dbReference type="InterPro" id="IPR036397">
    <property type="entry name" value="RNaseH_sf"/>
</dbReference>
<dbReference type="SMART" id="SM00479">
    <property type="entry name" value="EXOIII"/>
    <property type="match status" value="1"/>
</dbReference>
<evidence type="ECO:0000259" key="1">
    <source>
        <dbReference type="SMART" id="SM00479"/>
    </source>
</evidence>
<dbReference type="InterPro" id="IPR013520">
    <property type="entry name" value="Ribonucl_H"/>
</dbReference>
<dbReference type="Gene3D" id="3.30.420.10">
    <property type="entry name" value="Ribonuclease H-like superfamily/Ribonuclease H"/>
    <property type="match status" value="1"/>
</dbReference>
<accession>A0ABY4XDT5</accession>
<dbReference type="SUPFAM" id="SSF53098">
    <property type="entry name" value="Ribonuclease H-like"/>
    <property type="match status" value="1"/>
</dbReference>
<dbReference type="RefSeq" id="WP_252168832.1">
    <property type="nucleotide sequence ID" value="NZ_CP084931.1"/>
</dbReference>
<proteinExistence type="predicted"/>
<feature type="domain" description="Exonuclease" evidence="1">
    <location>
        <begin position="1"/>
        <end position="176"/>
    </location>
</feature>
<evidence type="ECO:0000313" key="3">
    <source>
        <dbReference type="Proteomes" id="UP001056937"/>
    </source>
</evidence>
<dbReference type="EMBL" id="CP084931">
    <property type="protein sequence ID" value="USI75018.1"/>
    <property type="molecule type" value="Genomic_DNA"/>
</dbReference>
<evidence type="ECO:0000313" key="2">
    <source>
        <dbReference type="EMBL" id="USI75018.1"/>
    </source>
</evidence>
<reference evidence="2" key="1">
    <citation type="journal article" date="2022" name="Toxins">
        <title>Genomic Analysis of Sphingopyxis sp. USTB-05 for Biodegrading Cyanobacterial Hepatotoxins.</title>
        <authorList>
            <person name="Liu C."/>
            <person name="Xu Q."/>
            <person name="Zhao Z."/>
            <person name="Zhang H."/>
            <person name="Liu X."/>
            <person name="Yin C."/>
            <person name="Liu Y."/>
            <person name="Yan H."/>
        </authorList>
    </citation>
    <scope>NUCLEOTIDE SEQUENCE</scope>
    <source>
        <strain evidence="2">NBD5</strain>
    </source>
</reference>
<keyword evidence="3" id="KW-1185">Reference proteome</keyword>
<protein>
    <submittedName>
        <fullName evidence="2">Transcriptional regulator</fullName>
    </submittedName>
</protein>
<gene>
    <name evidence="2" type="ORF">LHA26_17790</name>
</gene>
<organism evidence="2 3">
    <name type="scientific">Sphingomonas morindae</name>
    <dbReference type="NCBI Taxonomy" id="1541170"/>
    <lineage>
        <taxon>Bacteria</taxon>
        <taxon>Pseudomonadati</taxon>
        <taxon>Pseudomonadota</taxon>
        <taxon>Alphaproteobacteria</taxon>
        <taxon>Sphingomonadales</taxon>
        <taxon>Sphingomonadaceae</taxon>
        <taxon>Sphingomonas</taxon>
    </lineage>
</organism>
<name>A0ABY4XDT5_9SPHN</name>
<dbReference type="InterPro" id="IPR012337">
    <property type="entry name" value="RNaseH-like_sf"/>
</dbReference>